<gene>
    <name evidence="1" type="ORF">ACFO60_39565</name>
</gene>
<dbReference type="Proteomes" id="UP001596004">
    <property type="component" value="Unassembled WGS sequence"/>
</dbReference>
<dbReference type="RefSeq" id="WP_380852239.1">
    <property type="nucleotide sequence ID" value="NZ_JBHSFP010000063.1"/>
</dbReference>
<evidence type="ECO:0000313" key="1">
    <source>
        <dbReference type="EMBL" id="MFC4536906.1"/>
    </source>
</evidence>
<dbReference type="EMBL" id="JBHSFP010000063">
    <property type="protein sequence ID" value="MFC4536906.1"/>
    <property type="molecule type" value="Genomic_DNA"/>
</dbReference>
<name>A0ABV9CUE0_9ACTN</name>
<comment type="caution">
    <text evidence="1">The sequence shown here is derived from an EMBL/GenBank/DDBJ whole genome shotgun (WGS) entry which is preliminary data.</text>
</comment>
<protein>
    <submittedName>
        <fullName evidence="1">Uncharacterized protein</fullName>
    </submittedName>
</protein>
<keyword evidence="2" id="KW-1185">Reference proteome</keyword>
<evidence type="ECO:0000313" key="2">
    <source>
        <dbReference type="Proteomes" id="UP001596004"/>
    </source>
</evidence>
<proteinExistence type="predicted"/>
<sequence>MSLSRVTAGPSRTPLSDCIRDHVRDKAPSIRTLALQSVDPATGQHLTAQWITDVLSGRVPRMPDLWRLDALATGLSLDSDSVKAMAITQWIGWDIADVRTGAGQRLIFRVPKDYTPEQSARLAEELNRVIDSAESVTNGDAGEQ</sequence>
<reference evidence="2" key="1">
    <citation type="journal article" date="2019" name="Int. J. Syst. Evol. Microbiol.">
        <title>The Global Catalogue of Microorganisms (GCM) 10K type strain sequencing project: providing services to taxonomists for standard genome sequencing and annotation.</title>
        <authorList>
            <consortium name="The Broad Institute Genomics Platform"/>
            <consortium name="The Broad Institute Genome Sequencing Center for Infectious Disease"/>
            <person name="Wu L."/>
            <person name="Ma J."/>
        </authorList>
    </citation>
    <scope>NUCLEOTIDE SEQUENCE [LARGE SCALE GENOMIC DNA]</scope>
    <source>
        <strain evidence="2">CGMCC 4.7132</strain>
    </source>
</reference>
<organism evidence="1 2">
    <name type="scientific">Sphaerisporangium dianthi</name>
    <dbReference type="NCBI Taxonomy" id="1436120"/>
    <lineage>
        <taxon>Bacteria</taxon>
        <taxon>Bacillati</taxon>
        <taxon>Actinomycetota</taxon>
        <taxon>Actinomycetes</taxon>
        <taxon>Streptosporangiales</taxon>
        <taxon>Streptosporangiaceae</taxon>
        <taxon>Sphaerisporangium</taxon>
    </lineage>
</organism>
<accession>A0ABV9CUE0</accession>